<feature type="repeat" description="ANK" evidence="3">
    <location>
        <begin position="910"/>
        <end position="942"/>
    </location>
</feature>
<dbReference type="InterPro" id="IPR049050">
    <property type="entry name" value="nSTAND3"/>
</dbReference>
<feature type="repeat" description="ANK" evidence="3">
    <location>
        <begin position="560"/>
        <end position="592"/>
    </location>
</feature>
<dbReference type="Pfam" id="PF12796">
    <property type="entry name" value="Ank_2"/>
    <property type="match status" value="3"/>
</dbReference>
<feature type="repeat" description="ANK" evidence="3">
    <location>
        <begin position="593"/>
        <end position="625"/>
    </location>
</feature>
<keyword evidence="6" id="KW-1185">Reference proteome</keyword>
<evidence type="ECO:0000256" key="2">
    <source>
        <dbReference type="ARBA" id="ARBA00023043"/>
    </source>
</evidence>
<feature type="repeat" description="ANK" evidence="3">
    <location>
        <begin position="725"/>
        <end position="752"/>
    </location>
</feature>
<feature type="repeat" description="ANK" evidence="3">
    <location>
        <begin position="877"/>
        <end position="909"/>
    </location>
</feature>
<dbReference type="InterPro" id="IPR002110">
    <property type="entry name" value="Ankyrin_rpt"/>
</dbReference>
<name>A0A8B6GKF3_MYTGA</name>
<dbReference type="PROSITE" id="PS50297">
    <property type="entry name" value="ANK_REP_REGION"/>
    <property type="match status" value="9"/>
</dbReference>
<dbReference type="PANTHER" id="PTHR24173">
    <property type="entry name" value="ANKYRIN REPEAT CONTAINING"/>
    <property type="match status" value="1"/>
</dbReference>
<dbReference type="EMBL" id="UYJE01008624">
    <property type="protein sequence ID" value="VDI65507.1"/>
    <property type="molecule type" value="Genomic_DNA"/>
</dbReference>
<dbReference type="InterPro" id="IPR036770">
    <property type="entry name" value="Ankyrin_rpt-contain_sf"/>
</dbReference>
<dbReference type="Pfam" id="PF13637">
    <property type="entry name" value="Ank_4"/>
    <property type="match status" value="2"/>
</dbReference>
<feature type="repeat" description="ANK" evidence="3">
    <location>
        <begin position="626"/>
        <end position="658"/>
    </location>
</feature>
<dbReference type="Pfam" id="PF00023">
    <property type="entry name" value="Ank"/>
    <property type="match status" value="1"/>
</dbReference>
<dbReference type="AlphaFoldDB" id="A0A8B6GKF3"/>
<evidence type="ECO:0000256" key="1">
    <source>
        <dbReference type="ARBA" id="ARBA00022737"/>
    </source>
</evidence>
<feature type="repeat" description="ANK" evidence="3">
    <location>
        <begin position="792"/>
        <end position="824"/>
    </location>
</feature>
<keyword evidence="1" id="KW-0677">Repeat</keyword>
<dbReference type="Pfam" id="PF20720">
    <property type="entry name" value="nSTAND3"/>
    <property type="match status" value="1"/>
</dbReference>
<organism evidence="5 6">
    <name type="scientific">Mytilus galloprovincialis</name>
    <name type="common">Mediterranean mussel</name>
    <dbReference type="NCBI Taxonomy" id="29158"/>
    <lineage>
        <taxon>Eukaryota</taxon>
        <taxon>Metazoa</taxon>
        <taxon>Spiralia</taxon>
        <taxon>Lophotrochozoa</taxon>
        <taxon>Mollusca</taxon>
        <taxon>Bivalvia</taxon>
        <taxon>Autobranchia</taxon>
        <taxon>Pteriomorphia</taxon>
        <taxon>Mytilida</taxon>
        <taxon>Mytiloidea</taxon>
        <taxon>Mytilidae</taxon>
        <taxon>Mytilinae</taxon>
        <taxon>Mytilus</taxon>
    </lineage>
</organism>
<dbReference type="Proteomes" id="UP000596742">
    <property type="component" value="Unassembled WGS sequence"/>
</dbReference>
<evidence type="ECO:0000256" key="3">
    <source>
        <dbReference type="PROSITE-ProRule" id="PRU00023"/>
    </source>
</evidence>
<dbReference type="SMART" id="SM00248">
    <property type="entry name" value="ANK"/>
    <property type="match status" value="13"/>
</dbReference>
<protein>
    <recommendedName>
        <fullName evidence="4">Novel STAND NTPase 3 domain-containing protein</fullName>
    </recommendedName>
</protein>
<feature type="repeat" description="ANK" evidence="3">
    <location>
        <begin position="692"/>
        <end position="724"/>
    </location>
</feature>
<evidence type="ECO:0000259" key="4">
    <source>
        <dbReference type="Pfam" id="PF20720"/>
    </source>
</evidence>
<comment type="caution">
    <text evidence="5">The sequence shown here is derived from an EMBL/GenBank/DDBJ whole genome shotgun (WGS) entry which is preliminary data.</text>
</comment>
<dbReference type="OrthoDB" id="7464126at2759"/>
<evidence type="ECO:0000313" key="6">
    <source>
        <dbReference type="Proteomes" id="UP000596742"/>
    </source>
</evidence>
<feature type="domain" description="Novel STAND NTPase 3" evidence="4">
    <location>
        <begin position="91"/>
        <end position="243"/>
    </location>
</feature>
<feature type="repeat" description="ANK" evidence="3">
    <location>
        <begin position="527"/>
        <end position="559"/>
    </location>
</feature>
<feature type="repeat" description="ANK" evidence="3">
    <location>
        <begin position="659"/>
        <end position="691"/>
    </location>
</feature>
<dbReference type="SUPFAM" id="SSF48403">
    <property type="entry name" value="Ankyrin repeat"/>
    <property type="match status" value="2"/>
</dbReference>
<accession>A0A8B6GKF3</accession>
<dbReference type="PANTHER" id="PTHR24173:SF74">
    <property type="entry name" value="ANKYRIN REPEAT DOMAIN-CONTAINING PROTEIN 16"/>
    <property type="match status" value="1"/>
</dbReference>
<dbReference type="PROSITE" id="PS50088">
    <property type="entry name" value="ANK_REPEAT"/>
    <property type="match status" value="10"/>
</dbReference>
<reference evidence="5" key="1">
    <citation type="submission" date="2018-11" db="EMBL/GenBank/DDBJ databases">
        <authorList>
            <person name="Alioto T."/>
            <person name="Alioto T."/>
        </authorList>
    </citation>
    <scope>NUCLEOTIDE SEQUENCE</scope>
</reference>
<evidence type="ECO:0000313" key="5">
    <source>
        <dbReference type="EMBL" id="VDI65507.1"/>
    </source>
</evidence>
<proteinExistence type="predicted"/>
<gene>
    <name evidence="5" type="ORF">MGAL_10B075569</name>
</gene>
<keyword evidence="2 3" id="KW-0040">ANK repeat</keyword>
<sequence>MAPLSKDEENYVRLALLLKGVTPRAVRTYFDREFPPTHLPSTLKRNKTYYNTLFDLKVKRIINQAQWNLLIPINDQFKKQIEDWEKKDKMFVSTRASTYVIKSLKDNSCLTLTAPSGAGKSFIARHTALILQKAGYKIVPVRQPDDIKNFYQPGEQTVFIIDDICGNFIVNQLEIKNWTHHLPVIDTIIADKCCKIIVACRLQVYKDSKFKILTPFKSCECNITSDKLCLTSEEKNSIANRYIDSELIDIDNLSKNSVFFPLVCSLYNVEKHGDVKEFFKNPFIIYENELDNLSRHGDEGNYKICSLALLVLFNNKLEENWFQGRITNEQTKIIKDICEACEFNSIPKAKLQKELDTLVGTFVSKQDGIYRTIHDKLFDFLTYYFGKKMIQCLIDHGDSRLMQERFIWDTETNKDTHNIDFIIKIPDGHLESYFQRLIQDWSVGKVRVVFNNTNLQMSSLRRKLLKILNQLDKTKQLKLANAKETELPNKDCGYDNTPLILSCYHGYTDIVQWLLNNDVDVHQCRDDGVTGLIMASHKGHTDMVKLLLERNPNVDLCTKDGFSPLLQASTNGHTDVVKLLLKRNPDLDIRSNKGKSPLLLASQNGHTDIVKLLLEKNPSVNLCDPNGCSPLLEASRNGHTDIVKLLLENNPDVDLCCKDGCSPLYWASYTGQTDIVKLLLENNSDVDLCCKDGCSPLYWASYTGHTDIVKSLLEKNPDVNLCCNKGFSPLITASQNGHTDTVRLLLERNPDLCDNTPLSTSYVHNQISISNSSSLVKALVTHKPDINAQTYDGGSALYFGAFNGNLTLTKLLLENNADSNICSYSKQFQTDRIIDNPALTLEHAQRGCFEYLRKNSLSYVADYVSKMSLHYVFDLEADCSSLHIACFMGRTNVVICLLDHNAKINITNEDGITPLFYACEVGHDDTVHVLLDKGADSQIFRHDGKSPLDIATDNGHTLITMMIKEHVVTETHFNL</sequence>
<dbReference type="Gene3D" id="1.25.40.20">
    <property type="entry name" value="Ankyrin repeat-containing domain"/>
    <property type="match status" value="2"/>
</dbReference>